<dbReference type="CDD" id="cd02440">
    <property type="entry name" value="AdoMet_MTases"/>
    <property type="match status" value="1"/>
</dbReference>
<dbReference type="InterPro" id="IPR029063">
    <property type="entry name" value="SAM-dependent_MTases_sf"/>
</dbReference>
<reference evidence="6" key="2">
    <citation type="submission" date="2025-08" db="UniProtKB">
        <authorList>
            <consortium name="Ensembl"/>
        </authorList>
    </citation>
    <scope>IDENTIFICATION</scope>
</reference>
<evidence type="ECO:0000259" key="5">
    <source>
        <dbReference type="Pfam" id="PF08241"/>
    </source>
</evidence>
<organism evidence="6 7">
    <name type="scientific">Ficedula albicollis</name>
    <name type="common">Collared flycatcher</name>
    <name type="synonym">Muscicapa albicollis</name>
    <dbReference type="NCBI Taxonomy" id="59894"/>
    <lineage>
        <taxon>Eukaryota</taxon>
        <taxon>Metazoa</taxon>
        <taxon>Chordata</taxon>
        <taxon>Craniata</taxon>
        <taxon>Vertebrata</taxon>
        <taxon>Euteleostomi</taxon>
        <taxon>Archelosauria</taxon>
        <taxon>Archosauria</taxon>
        <taxon>Dinosauria</taxon>
        <taxon>Saurischia</taxon>
        <taxon>Theropoda</taxon>
        <taxon>Coelurosauria</taxon>
        <taxon>Aves</taxon>
        <taxon>Neognathae</taxon>
        <taxon>Neoaves</taxon>
        <taxon>Telluraves</taxon>
        <taxon>Australaves</taxon>
        <taxon>Passeriformes</taxon>
        <taxon>Muscicapidae</taxon>
        <taxon>Ficedula</taxon>
    </lineage>
</organism>
<reference evidence="6 7" key="1">
    <citation type="journal article" date="2012" name="Nature">
        <title>The genomic landscape of species divergence in Ficedula flycatchers.</title>
        <authorList>
            <person name="Ellegren H."/>
            <person name="Smeds L."/>
            <person name="Burri R."/>
            <person name="Olason P.I."/>
            <person name="Backstrom N."/>
            <person name="Kawakami T."/>
            <person name="Kunstner A."/>
            <person name="Makinen H."/>
            <person name="Nadachowska-Brzyska K."/>
            <person name="Qvarnstrom A."/>
            <person name="Uebbing S."/>
            <person name="Wolf J.B."/>
        </authorList>
    </citation>
    <scope>NUCLEOTIDE SEQUENCE [LARGE SCALE GENOMIC DNA]</scope>
</reference>
<dbReference type="AlphaFoldDB" id="A0A803V5K5"/>
<name>A0A803V5K5_FICAL</name>
<evidence type="ECO:0000313" key="6">
    <source>
        <dbReference type="Ensembl" id="ENSFALP00000018011.1"/>
    </source>
</evidence>
<evidence type="ECO:0000256" key="4">
    <source>
        <dbReference type="SAM" id="MobiDB-lite"/>
    </source>
</evidence>
<accession>A0A803V5K5</accession>
<dbReference type="PANTHER" id="PTHR12176">
    <property type="entry name" value="SAM-DEPENDENT METHYLTRANSFERASE SUPERFAMILY PROTEIN"/>
    <property type="match status" value="1"/>
</dbReference>
<protein>
    <submittedName>
        <fullName evidence="6">EEF1A lysine methyltransferase 4</fullName>
    </submittedName>
</protein>
<dbReference type="InterPro" id="IPR051419">
    <property type="entry name" value="Lys/N-term_MeTrsfase_sf"/>
</dbReference>
<evidence type="ECO:0000256" key="2">
    <source>
        <dbReference type="ARBA" id="ARBA00022603"/>
    </source>
</evidence>
<dbReference type="Proteomes" id="UP000016665">
    <property type="component" value="Chromosome 9"/>
</dbReference>
<proteinExistence type="inferred from homology"/>
<gene>
    <name evidence="6" type="primary">EEF1AKMT4</name>
</gene>
<dbReference type="PANTHER" id="PTHR12176:SF80">
    <property type="entry name" value="EEF1A LYSINE METHYLTRANSFERASE 4"/>
    <property type="match status" value="1"/>
</dbReference>
<dbReference type="InterPro" id="IPR013216">
    <property type="entry name" value="Methyltransf_11"/>
</dbReference>
<keyword evidence="2" id="KW-0489">Methyltransferase</keyword>
<keyword evidence="3" id="KW-0808">Transferase</keyword>
<keyword evidence="7" id="KW-1185">Reference proteome</keyword>
<dbReference type="Pfam" id="PF08241">
    <property type="entry name" value="Methyltransf_11"/>
    <property type="match status" value="1"/>
</dbReference>
<reference evidence="6" key="3">
    <citation type="submission" date="2025-09" db="UniProtKB">
        <authorList>
            <consortium name="Ensembl"/>
        </authorList>
    </citation>
    <scope>IDENTIFICATION</scope>
</reference>
<feature type="domain" description="Methyltransferase type 11" evidence="5">
    <location>
        <begin position="48"/>
        <end position="155"/>
    </location>
</feature>
<sequence length="317" mass="33346">PPNPGSPSAPPVSGRAPVERLRGDGLVAGLLPCPVETPVLPSLSPSHPGCGNSALSHDLHELGYTDVTSIDFPPACIAAMRARYARCPGLRWAVMDIRALAFPDASFDVVLEKGTLDVLMVEETDPWHVSPQAAASMRRVLAEVSRVLRPGGCFISITFAQPHFRKPHYAQEAFGWSLRHAACGDGDAAAFHYFLYVMRKGQPLDPRDAALGRLGVPTAPPSHPILHQDPCPSFPWPWGCARASCPCHPHPRSGGSRLECASTGQEVPQGRKGSTSASVPSTPIPTCGDSPGVALTPGPCSPVPGATSTVTRVCQGG</sequence>
<dbReference type="Gene3D" id="3.40.50.150">
    <property type="entry name" value="Vaccinia Virus protein VP39"/>
    <property type="match status" value="1"/>
</dbReference>
<evidence type="ECO:0000313" key="7">
    <source>
        <dbReference type="Proteomes" id="UP000016665"/>
    </source>
</evidence>
<feature type="region of interest" description="Disordered" evidence="4">
    <location>
        <begin position="256"/>
        <end position="285"/>
    </location>
</feature>
<comment type="similarity">
    <text evidence="1">Belongs to the methyltransferase superfamily.</text>
</comment>
<evidence type="ECO:0000256" key="3">
    <source>
        <dbReference type="ARBA" id="ARBA00022679"/>
    </source>
</evidence>
<dbReference type="SUPFAM" id="SSF53335">
    <property type="entry name" value="S-adenosyl-L-methionine-dependent methyltransferases"/>
    <property type="match status" value="1"/>
</dbReference>
<evidence type="ECO:0000256" key="1">
    <source>
        <dbReference type="ARBA" id="ARBA00008361"/>
    </source>
</evidence>
<dbReference type="GeneTree" id="ENSGT00940000164140"/>
<dbReference type="GO" id="GO:0032259">
    <property type="term" value="P:methylation"/>
    <property type="evidence" value="ECO:0007669"/>
    <property type="project" value="UniProtKB-KW"/>
</dbReference>
<dbReference type="Ensembl" id="ENSFALT00000028252.1">
    <property type="protein sequence ID" value="ENSFALP00000018011.1"/>
    <property type="gene ID" value="ENSFALG00000008024.2"/>
</dbReference>
<feature type="compositionally biased region" description="Polar residues" evidence="4">
    <location>
        <begin position="262"/>
        <end position="281"/>
    </location>
</feature>
<dbReference type="GO" id="GO:0016279">
    <property type="term" value="F:protein-lysine N-methyltransferase activity"/>
    <property type="evidence" value="ECO:0007669"/>
    <property type="project" value="Ensembl"/>
</dbReference>